<evidence type="ECO:0000313" key="2">
    <source>
        <dbReference type="EMBL" id="PWA98729.1"/>
    </source>
</evidence>
<dbReference type="AlphaFoldDB" id="A0A2U1QL46"/>
<evidence type="ECO:0000313" key="3">
    <source>
        <dbReference type="Proteomes" id="UP000245207"/>
    </source>
</evidence>
<keyword evidence="3" id="KW-1185">Reference proteome</keyword>
<feature type="compositionally biased region" description="Basic and acidic residues" evidence="1">
    <location>
        <begin position="161"/>
        <end position="214"/>
    </location>
</feature>
<dbReference type="EMBL" id="PKPP01000052">
    <property type="protein sequence ID" value="PWA98729.1"/>
    <property type="molecule type" value="Genomic_DNA"/>
</dbReference>
<dbReference type="InterPro" id="IPR036465">
    <property type="entry name" value="vWFA_dom_sf"/>
</dbReference>
<sequence length="242" mass="28607">MVKETTIILMDTSDYMGYYESQRYLDQLDAMELYIELILKPHPEHYVGVAGLGRTGLKSVLLMQGDDFQTAKNQFDKVHFDNLKPHGGNDNTQDRKRKRENKVQDEGRERYADRYDRKHDDRGNVDTRDRKQKRDDKGHDEGKETTYRDRGDRYGRKRDNRGHDEGRESYGDRGDMHDRKRNYRGHDEGRESYDDRGGRYGRKRDYKDHDEGKDTGLGMVEYKRGRDESASSRSWIVKVIIS</sequence>
<name>A0A2U1QL46_ARTAN</name>
<comment type="caution">
    <text evidence="2">The sequence shown here is derived from an EMBL/GenBank/DDBJ whole genome shotgun (WGS) entry which is preliminary data.</text>
</comment>
<evidence type="ECO:0000256" key="1">
    <source>
        <dbReference type="SAM" id="MobiDB-lite"/>
    </source>
</evidence>
<feature type="region of interest" description="Disordered" evidence="1">
    <location>
        <begin position="79"/>
        <end position="217"/>
    </location>
</feature>
<proteinExistence type="predicted"/>
<dbReference type="Gene3D" id="3.40.50.410">
    <property type="entry name" value="von Willebrand factor, type A domain"/>
    <property type="match status" value="1"/>
</dbReference>
<accession>A0A2U1QL46</accession>
<dbReference type="Proteomes" id="UP000245207">
    <property type="component" value="Unassembled WGS sequence"/>
</dbReference>
<feature type="compositionally biased region" description="Basic and acidic residues" evidence="1">
    <location>
        <begin position="101"/>
        <end position="154"/>
    </location>
</feature>
<reference evidence="2 3" key="1">
    <citation type="journal article" date="2018" name="Mol. Plant">
        <title>The genome of Artemisia annua provides insight into the evolution of Asteraceae family and artemisinin biosynthesis.</title>
        <authorList>
            <person name="Shen Q."/>
            <person name="Zhang L."/>
            <person name="Liao Z."/>
            <person name="Wang S."/>
            <person name="Yan T."/>
            <person name="Shi P."/>
            <person name="Liu M."/>
            <person name="Fu X."/>
            <person name="Pan Q."/>
            <person name="Wang Y."/>
            <person name="Lv Z."/>
            <person name="Lu X."/>
            <person name="Zhang F."/>
            <person name="Jiang W."/>
            <person name="Ma Y."/>
            <person name="Chen M."/>
            <person name="Hao X."/>
            <person name="Li L."/>
            <person name="Tang Y."/>
            <person name="Lv G."/>
            <person name="Zhou Y."/>
            <person name="Sun X."/>
            <person name="Brodelius P.E."/>
            <person name="Rose J.K.C."/>
            <person name="Tang K."/>
        </authorList>
    </citation>
    <scope>NUCLEOTIDE SEQUENCE [LARGE SCALE GENOMIC DNA]</scope>
    <source>
        <strain evidence="3">cv. Huhao1</strain>
        <tissue evidence="2">Leaf</tissue>
    </source>
</reference>
<gene>
    <name evidence="2" type="ORF">CTI12_AA015120</name>
</gene>
<organism evidence="2 3">
    <name type="scientific">Artemisia annua</name>
    <name type="common">Sweet wormwood</name>
    <dbReference type="NCBI Taxonomy" id="35608"/>
    <lineage>
        <taxon>Eukaryota</taxon>
        <taxon>Viridiplantae</taxon>
        <taxon>Streptophyta</taxon>
        <taxon>Embryophyta</taxon>
        <taxon>Tracheophyta</taxon>
        <taxon>Spermatophyta</taxon>
        <taxon>Magnoliopsida</taxon>
        <taxon>eudicotyledons</taxon>
        <taxon>Gunneridae</taxon>
        <taxon>Pentapetalae</taxon>
        <taxon>asterids</taxon>
        <taxon>campanulids</taxon>
        <taxon>Asterales</taxon>
        <taxon>Asteraceae</taxon>
        <taxon>Asteroideae</taxon>
        <taxon>Anthemideae</taxon>
        <taxon>Artemisiinae</taxon>
        <taxon>Artemisia</taxon>
    </lineage>
</organism>
<protein>
    <submittedName>
        <fullName evidence="2">Uncharacterized protein</fullName>
    </submittedName>
</protein>